<comment type="caution">
    <text evidence="1">The sequence shown here is derived from an EMBL/GenBank/DDBJ whole genome shotgun (WGS) entry which is preliminary data.</text>
</comment>
<organism evidence="1 2">
    <name type="scientific">Linum tenue</name>
    <dbReference type="NCBI Taxonomy" id="586396"/>
    <lineage>
        <taxon>Eukaryota</taxon>
        <taxon>Viridiplantae</taxon>
        <taxon>Streptophyta</taxon>
        <taxon>Embryophyta</taxon>
        <taxon>Tracheophyta</taxon>
        <taxon>Spermatophyta</taxon>
        <taxon>Magnoliopsida</taxon>
        <taxon>eudicotyledons</taxon>
        <taxon>Gunneridae</taxon>
        <taxon>Pentapetalae</taxon>
        <taxon>rosids</taxon>
        <taxon>fabids</taxon>
        <taxon>Malpighiales</taxon>
        <taxon>Linaceae</taxon>
        <taxon>Linum</taxon>
    </lineage>
</organism>
<accession>A0AAV0MPZ8</accession>
<dbReference type="EMBL" id="CAMGYJ010000007">
    <property type="protein sequence ID" value="CAI0448465.1"/>
    <property type="molecule type" value="Genomic_DNA"/>
</dbReference>
<proteinExistence type="predicted"/>
<keyword evidence="2" id="KW-1185">Reference proteome</keyword>
<evidence type="ECO:0000313" key="1">
    <source>
        <dbReference type="EMBL" id="CAI0448465.1"/>
    </source>
</evidence>
<protein>
    <submittedName>
        <fullName evidence="1">Uncharacterized protein</fullName>
    </submittedName>
</protein>
<dbReference type="Proteomes" id="UP001154282">
    <property type="component" value="Unassembled WGS sequence"/>
</dbReference>
<gene>
    <name evidence="1" type="ORF">LITE_LOCUS29802</name>
</gene>
<dbReference type="AlphaFoldDB" id="A0AAV0MPZ8"/>
<reference evidence="1" key="1">
    <citation type="submission" date="2022-08" db="EMBL/GenBank/DDBJ databases">
        <authorList>
            <person name="Gutierrez-Valencia J."/>
        </authorList>
    </citation>
    <scope>NUCLEOTIDE SEQUENCE</scope>
</reference>
<sequence>MGDGGYRHVYRSANAATHIMAHMKTRWNETEIWFDRPPMSVIDQLELDSVMASHS</sequence>
<name>A0AAV0MPZ8_9ROSI</name>
<evidence type="ECO:0000313" key="2">
    <source>
        <dbReference type="Proteomes" id="UP001154282"/>
    </source>
</evidence>